<accession>A0A840C657</accession>
<reference evidence="2" key="1">
    <citation type="submission" date="2020-08" db="EMBL/GenBank/DDBJ databases">
        <title>Genomic Encyclopedia of Type Strains, Phase IV (KMG-IV): sequencing the most valuable type-strain genomes for metagenomic binning, comparative biology and taxonomic classification.</title>
        <authorList>
            <person name="Goeker M."/>
        </authorList>
    </citation>
    <scope>NUCLEOTIDE SEQUENCE [LARGE SCALE GENOMIC DNA]</scope>
    <source>
        <strain evidence="2">DSM 105040</strain>
    </source>
</reference>
<dbReference type="AlphaFoldDB" id="A0A840C657"/>
<sequence length="170" mass="18155">MFVQIPRTSRAVLAGVALSLVGLPAFAEALSSTFSFLVVETGDDGQEQLVERGTVRPGEVIHYQLHHENMTEAAMGGIVIAAPVPEGVSLQIGGETTSVAAVFEVQAELDPEQDGLEWSTLPAMRKVADADGSLREEPLPQEAVAAVRWVFSELLEPGASALNTYRVRVD</sequence>
<keyword evidence="1" id="KW-0732">Signal</keyword>
<protein>
    <recommendedName>
        <fullName evidence="4">DUF11 domain-containing protein</fullName>
    </recommendedName>
</protein>
<comment type="caution">
    <text evidence="2">The sequence shown here is derived from an EMBL/GenBank/DDBJ whole genome shotgun (WGS) entry which is preliminary data.</text>
</comment>
<dbReference type="Proteomes" id="UP000585681">
    <property type="component" value="Unassembled WGS sequence"/>
</dbReference>
<organism evidence="2 3">
    <name type="scientific">Actibacterium naphthalenivorans</name>
    <dbReference type="NCBI Taxonomy" id="1614693"/>
    <lineage>
        <taxon>Bacteria</taxon>
        <taxon>Pseudomonadati</taxon>
        <taxon>Pseudomonadota</taxon>
        <taxon>Alphaproteobacteria</taxon>
        <taxon>Rhodobacterales</taxon>
        <taxon>Roseobacteraceae</taxon>
        <taxon>Actibacterium</taxon>
    </lineage>
</organism>
<gene>
    <name evidence="2" type="ORF">GGR17_000104</name>
</gene>
<feature type="chain" id="PRO_5032647342" description="DUF11 domain-containing protein" evidence="1">
    <location>
        <begin position="28"/>
        <end position="170"/>
    </location>
</feature>
<evidence type="ECO:0008006" key="4">
    <source>
        <dbReference type="Google" id="ProtNLM"/>
    </source>
</evidence>
<evidence type="ECO:0000313" key="3">
    <source>
        <dbReference type="Proteomes" id="UP000585681"/>
    </source>
</evidence>
<keyword evidence="3" id="KW-1185">Reference proteome</keyword>
<feature type="signal peptide" evidence="1">
    <location>
        <begin position="1"/>
        <end position="27"/>
    </location>
</feature>
<evidence type="ECO:0000313" key="2">
    <source>
        <dbReference type="EMBL" id="MBB4020313.1"/>
    </source>
</evidence>
<evidence type="ECO:0000256" key="1">
    <source>
        <dbReference type="SAM" id="SignalP"/>
    </source>
</evidence>
<dbReference type="RefSeq" id="WP_054538526.1">
    <property type="nucleotide sequence ID" value="NZ_JACIEQ010000001.1"/>
</dbReference>
<dbReference type="EMBL" id="JACIEQ010000001">
    <property type="protein sequence ID" value="MBB4020313.1"/>
    <property type="molecule type" value="Genomic_DNA"/>
</dbReference>
<proteinExistence type="predicted"/>
<name>A0A840C657_9RHOB</name>